<dbReference type="Proteomes" id="UP000274756">
    <property type="component" value="Unassembled WGS sequence"/>
</dbReference>
<dbReference type="CDD" id="cd00096">
    <property type="entry name" value="Ig"/>
    <property type="match status" value="1"/>
</dbReference>
<dbReference type="OrthoDB" id="190835at2759"/>
<reference evidence="2 4" key="2">
    <citation type="submission" date="2018-11" db="EMBL/GenBank/DDBJ databases">
        <authorList>
            <consortium name="Pathogen Informatics"/>
        </authorList>
    </citation>
    <scope>NUCLEOTIDE SEQUENCE [LARGE SCALE GENOMIC DNA]</scope>
</reference>
<dbReference type="InterPro" id="IPR003598">
    <property type="entry name" value="Ig_sub2"/>
</dbReference>
<evidence type="ECO:0000313" key="3">
    <source>
        <dbReference type="Proteomes" id="UP000038040"/>
    </source>
</evidence>
<keyword evidence="4" id="KW-1185">Reference proteome</keyword>
<evidence type="ECO:0000313" key="4">
    <source>
        <dbReference type="Proteomes" id="UP000274756"/>
    </source>
</evidence>
<dbReference type="InterPro" id="IPR003599">
    <property type="entry name" value="Ig_sub"/>
</dbReference>
<reference evidence="5" key="1">
    <citation type="submission" date="2017-02" db="UniProtKB">
        <authorList>
            <consortium name="WormBaseParasite"/>
        </authorList>
    </citation>
    <scope>IDENTIFICATION</scope>
</reference>
<dbReference type="InterPro" id="IPR007110">
    <property type="entry name" value="Ig-like_dom"/>
</dbReference>
<dbReference type="Pfam" id="PF13927">
    <property type="entry name" value="Ig_3"/>
    <property type="match status" value="1"/>
</dbReference>
<dbReference type="WBParaSite" id="DME_0000985901-mRNA-1">
    <property type="protein sequence ID" value="DME_0000985901-mRNA-1"/>
    <property type="gene ID" value="DME_0000985901"/>
</dbReference>
<dbReference type="EMBL" id="UYYG01000134">
    <property type="protein sequence ID" value="VDN53467.1"/>
    <property type="molecule type" value="Genomic_DNA"/>
</dbReference>
<protein>
    <submittedName>
        <fullName evidence="5">Ig-like domain-containing protein</fullName>
    </submittedName>
</protein>
<evidence type="ECO:0000313" key="5">
    <source>
        <dbReference type="WBParaSite" id="DME_0000985901-mRNA-1"/>
    </source>
</evidence>
<feature type="domain" description="Ig-like" evidence="1">
    <location>
        <begin position="23"/>
        <end position="104"/>
    </location>
</feature>
<organism evidence="3 5">
    <name type="scientific">Dracunculus medinensis</name>
    <name type="common">Guinea worm</name>
    <dbReference type="NCBI Taxonomy" id="318479"/>
    <lineage>
        <taxon>Eukaryota</taxon>
        <taxon>Metazoa</taxon>
        <taxon>Ecdysozoa</taxon>
        <taxon>Nematoda</taxon>
        <taxon>Chromadorea</taxon>
        <taxon>Rhabditida</taxon>
        <taxon>Spirurina</taxon>
        <taxon>Dracunculoidea</taxon>
        <taxon>Dracunculidae</taxon>
        <taxon>Dracunculus</taxon>
    </lineage>
</organism>
<evidence type="ECO:0000313" key="2">
    <source>
        <dbReference type="EMBL" id="VDN53467.1"/>
    </source>
</evidence>
<evidence type="ECO:0000259" key="1">
    <source>
        <dbReference type="PROSITE" id="PS50835"/>
    </source>
</evidence>
<dbReference type="SMART" id="SM00408">
    <property type="entry name" value="IGc2"/>
    <property type="match status" value="1"/>
</dbReference>
<sequence length="117" mass="13022">MKHRIKEKQATISMLGHNPFNTGSNIIFTCENQGQQPVRWFKNGFILDYDIENNSRMKVNLSTLFIAEIYGNGRLLTISDVLESDSGLYSCAAGPTAILSKSLAVNVTGMRFIDFSV</sequence>
<dbReference type="STRING" id="318479.A0A0N4UPH2"/>
<accession>A0A0N4UPH2</accession>
<dbReference type="Proteomes" id="UP000038040">
    <property type="component" value="Unplaced"/>
</dbReference>
<dbReference type="SMART" id="SM00409">
    <property type="entry name" value="IG"/>
    <property type="match status" value="1"/>
</dbReference>
<dbReference type="InterPro" id="IPR013783">
    <property type="entry name" value="Ig-like_fold"/>
</dbReference>
<gene>
    <name evidence="2" type="ORF">DME_LOCUS3440</name>
</gene>
<dbReference type="InterPro" id="IPR036179">
    <property type="entry name" value="Ig-like_dom_sf"/>
</dbReference>
<dbReference type="SUPFAM" id="SSF48726">
    <property type="entry name" value="Immunoglobulin"/>
    <property type="match status" value="1"/>
</dbReference>
<dbReference type="Gene3D" id="2.60.40.10">
    <property type="entry name" value="Immunoglobulins"/>
    <property type="match status" value="1"/>
</dbReference>
<name>A0A0N4UPH2_DRAME</name>
<dbReference type="AlphaFoldDB" id="A0A0N4UPH2"/>
<proteinExistence type="predicted"/>
<dbReference type="PROSITE" id="PS50835">
    <property type="entry name" value="IG_LIKE"/>
    <property type="match status" value="1"/>
</dbReference>